<dbReference type="Gene3D" id="2.120.10.30">
    <property type="entry name" value="TolB, C-terminal domain"/>
    <property type="match status" value="1"/>
</dbReference>
<evidence type="ECO:0000256" key="5">
    <source>
        <dbReference type="ARBA" id="ARBA00023004"/>
    </source>
</evidence>
<keyword evidence="7" id="KW-0812">Transmembrane</keyword>
<evidence type="ECO:0000256" key="2">
    <source>
        <dbReference type="ARBA" id="ARBA00022617"/>
    </source>
</evidence>
<evidence type="ECO:0000313" key="10">
    <source>
        <dbReference type="Proteomes" id="UP000807370"/>
    </source>
</evidence>
<sequence length="644" mass="70042">MLLWYGVSTALLVLFPALSFGFRLWLSPVAQLLPFGCLVVAFVLSAACTSSLRSSMRRRELAWTAVSTVAIFGAVFLGFLLTKTDYPRVITFGVFISALMLVPAPYFVGASGLRQALALGALTAAAVTGSVVVRFAPEVPAHTSTLITTEFHNLDVHTYSGAFPSSAVRGGALARIADEYLLLSGDGHLHIFSWEAGGRLMRKTLPYRVPINGDAFSAAAGRPWSEHSDVKLPQEAQRRAAGHEVLNAEWFRTYGLLVQEAGVSTRIFVSHPYWHVAEECWTERVSLLESNRAAMLRGEAPSEWKTLYETTPCLPVFGENRRRGIPFVGYFGGGRMALLDPDTLLLTVGDFGFDGLASVHAYSQDPAASYGKTIAINIADGHTAIFTVGHRNPEGLYIDPSGTIWSTEHGPQGGDELNRLIKGANYGWPYATYGTDYGSFSWPLNKPEPEQKGYEGPVFAWVPSIAVSNLIGVERGLFSGWQGDLLIGTLKAATLFRARVRDGQVKYLEAITIGSRIRDLIEGHDGSLILLTDDQKLIVLRPKEGATGEALFAEKCSGCHQSSLISGNRIGPDLLGIVGRRIASIESYPDYSSSLRGKGGIWTEERLDEFLRSPSTFCPGTMMDFVGAASATERQAIISYLRTL</sequence>
<feature type="transmembrane region" description="Helical" evidence="7">
    <location>
        <begin position="29"/>
        <end position="49"/>
    </location>
</feature>
<dbReference type="Gene3D" id="1.10.760.10">
    <property type="entry name" value="Cytochrome c-like domain"/>
    <property type="match status" value="1"/>
</dbReference>
<keyword evidence="4" id="KW-0249">Electron transport</keyword>
<dbReference type="SUPFAM" id="SSF50952">
    <property type="entry name" value="Soluble quinoprotein glucose dehydrogenase"/>
    <property type="match status" value="1"/>
</dbReference>
<dbReference type="SUPFAM" id="SSF46626">
    <property type="entry name" value="Cytochrome c"/>
    <property type="match status" value="1"/>
</dbReference>
<dbReference type="PROSITE" id="PS51007">
    <property type="entry name" value="CYTC"/>
    <property type="match status" value="1"/>
</dbReference>
<dbReference type="InterPro" id="IPR002327">
    <property type="entry name" value="Cyt_c_1A/1B"/>
</dbReference>
<dbReference type="InterPro" id="IPR009056">
    <property type="entry name" value="Cyt_c-like_dom"/>
</dbReference>
<dbReference type="Pfam" id="PF07995">
    <property type="entry name" value="GSDH"/>
    <property type="match status" value="1"/>
</dbReference>
<dbReference type="Proteomes" id="UP000807370">
    <property type="component" value="Unassembled WGS sequence"/>
</dbReference>
<dbReference type="RefSeq" id="WP_197959601.1">
    <property type="nucleotide sequence ID" value="NZ_JACCHP010000006.1"/>
</dbReference>
<keyword evidence="5 6" id="KW-0408">Iron</keyword>
<comment type="caution">
    <text evidence="9">The sequence shown here is derived from an EMBL/GenBank/DDBJ whole genome shotgun (WGS) entry which is preliminary data.</text>
</comment>
<name>A0ABS0PM69_9BRAD</name>
<dbReference type="InterPro" id="IPR011042">
    <property type="entry name" value="6-blade_b-propeller_TolB-like"/>
</dbReference>
<evidence type="ECO:0000256" key="3">
    <source>
        <dbReference type="ARBA" id="ARBA00022723"/>
    </source>
</evidence>
<feature type="transmembrane region" description="Helical" evidence="7">
    <location>
        <begin position="116"/>
        <end position="136"/>
    </location>
</feature>
<dbReference type="PANTHER" id="PTHR11961">
    <property type="entry name" value="CYTOCHROME C"/>
    <property type="match status" value="1"/>
</dbReference>
<dbReference type="InterPro" id="IPR036909">
    <property type="entry name" value="Cyt_c-like_dom_sf"/>
</dbReference>
<evidence type="ECO:0000313" key="9">
    <source>
        <dbReference type="EMBL" id="MBH5398283.1"/>
    </source>
</evidence>
<evidence type="ECO:0000259" key="8">
    <source>
        <dbReference type="PROSITE" id="PS51007"/>
    </source>
</evidence>
<dbReference type="PRINTS" id="PR00604">
    <property type="entry name" value="CYTCHRMECIAB"/>
</dbReference>
<keyword evidence="7" id="KW-1133">Transmembrane helix</keyword>
<evidence type="ECO:0000256" key="4">
    <source>
        <dbReference type="ARBA" id="ARBA00022982"/>
    </source>
</evidence>
<dbReference type="EMBL" id="JACCHP010000006">
    <property type="protein sequence ID" value="MBH5398283.1"/>
    <property type="molecule type" value="Genomic_DNA"/>
</dbReference>
<feature type="transmembrane region" description="Helical" evidence="7">
    <location>
        <begin position="61"/>
        <end position="82"/>
    </location>
</feature>
<feature type="transmembrane region" description="Helical" evidence="7">
    <location>
        <begin position="88"/>
        <end position="109"/>
    </location>
</feature>
<dbReference type="Pfam" id="PF00034">
    <property type="entry name" value="Cytochrom_C"/>
    <property type="match status" value="1"/>
</dbReference>
<keyword evidence="2 6" id="KW-0349">Heme</keyword>
<keyword evidence="3 6" id="KW-0479">Metal-binding</keyword>
<organism evidence="9 10">
    <name type="scientific">Bradyrhizobium agreste</name>
    <dbReference type="NCBI Taxonomy" id="2751811"/>
    <lineage>
        <taxon>Bacteria</taxon>
        <taxon>Pseudomonadati</taxon>
        <taxon>Pseudomonadota</taxon>
        <taxon>Alphaproteobacteria</taxon>
        <taxon>Hyphomicrobiales</taxon>
        <taxon>Nitrobacteraceae</taxon>
        <taxon>Bradyrhizobium</taxon>
    </lineage>
</organism>
<proteinExistence type="predicted"/>
<accession>A0ABS0PM69</accession>
<reference evidence="9 10" key="1">
    <citation type="submission" date="2020-07" db="EMBL/GenBank/DDBJ databases">
        <title>Bradyrhizobium diversity isolated from nodules of indigenous legumes of Western Australia.</title>
        <authorList>
            <person name="Klepa M.S."/>
        </authorList>
    </citation>
    <scope>NUCLEOTIDE SEQUENCE [LARGE SCALE GENOMIC DNA]</scope>
    <source>
        <strain evidence="9 10">CNPSo 4010</strain>
    </source>
</reference>
<evidence type="ECO:0000256" key="6">
    <source>
        <dbReference type="PROSITE-ProRule" id="PRU00433"/>
    </source>
</evidence>
<feature type="domain" description="Cytochrome c" evidence="8">
    <location>
        <begin position="543"/>
        <end position="644"/>
    </location>
</feature>
<keyword evidence="1" id="KW-0813">Transport</keyword>
<dbReference type="InterPro" id="IPR011041">
    <property type="entry name" value="Quinoprot_gluc/sorb_DH_b-prop"/>
</dbReference>
<keyword evidence="10" id="KW-1185">Reference proteome</keyword>
<protein>
    <submittedName>
        <fullName evidence="9">PQQ-dependent sugar dehydrogenase</fullName>
    </submittedName>
</protein>
<keyword evidence="7" id="KW-0472">Membrane</keyword>
<gene>
    <name evidence="9" type="ORF">HZZ13_10835</name>
</gene>
<dbReference type="InterPro" id="IPR012938">
    <property type="entry name" value="Glc/Sorbosone_DH"/>
</dbReference>
<evidence type="ECO:0000256" key="7">
    <source>
        <dbReference type="SAM" id="Phobius"/>
    </source>
</evidence>
<evidence type="ECO:0000256" key="1">
    <source>
        <dbReference type="ARBA" id="ARBA00022448"/>
    </source>
</evidence>